<feature type="non-terminal residue" evidence="1">
    <location>
        <position position="286"/>
    </location>
</feature>
<reference evidence="1" key="1">
    <citation type="submission" date="2018-05" db="EMBL/GenBank/DDBJ databases">
        <authorList>
            <person name="Lanie J.A."/>
            <person name="Ng W.-L."/>
            <person name="Kazmierczak K.M."/>
            <person name="Andrzejewski T.M."/>
            <person name="Davidsen T.M."/>
            <person name="Wayne K.J."/>
            <person name="Tettelin H."/>
            <person name="Glass J.I."/>
            <person name="Rusch D."/>
            <person name="Podicherti R."/>
            <person name="Tsui H.-C.T."/>
            <person name="Winkler M.E."/>
        </authorList>
    </citation>
    <scope>NUCLEOTIDE SEQUENCE</scope>
</reference>
<proteinExistence type="predicted"/>
<evidence type="ECO:0000313" key="1">
    <source>
        <dbReference type="EMBL" id="SVC04089.1"/>
    </source>
</evidence>
<dbReference type="AlphaFoldDB" id="A0A382IXN5"/>
<accession>A0A382IXN5</accession>
<name>A0A382IXN5_9ZZZZ</name>
<gene>
    <name evidence="1" type="ORF">METZ01_LOCUS256943</name>
</gene>
<organism evidence="1">
    <name type="scientific">marine metagenome</name>
    <dbReference type="NCBI Taxonomy" id="408172"/>
    <lineage>
        <taxon>unclassified sequences</taxon>
        <taxon>metagenomes</taxon>
        <taxon>ecological metagenomes</taxon>
    </lineage>
</organism>
<sequence>MIFAFVSMLITVAYLGSSSTINSQERFRFAEITAQYIAEAGLNKEAADYLPYMGGDDVITTLVNETGVDFGEDTQGNSLGKYKNVLCGTQLAENSTHTEFYALSTGEVSYETPNGNEIIVERTASLIMTPMGFEEFMYFTNDEAPFGPNAGPTVNFGGSDVLEGRVHTNSPTITFSNYGCPTFLDRLSVTEPISYGGDTGCLNDLVDDNDESIIDTVSTIVYPPDNSANILIANANRTFTADELITFAPNKKDTLIMTEIEFIETGGYYATRWWYLIPPVLNDGTQ</sequence>
<protein>
    <submittedName>
        <fullName evidence="1">Uncharacterized protein</fullName>
    </submittedName>
</protein>
<dbReference type="EMBL" id="UINC01070160">
    <property type="protein sequence ID" value="SVC04089.1"/>
    <property type="molecule type" value="Genomic_DNA"/>
</dbReference>